<evidence type="ECO:0000256" key="1">
    <source>
        <dbReference type="SAM" id="MobiDB-lite"/>
    </source>
</evidence>
<proteinExistence type="predicted"/>
<dbReference type="GO" id="GO:0003964">
    <property type="term" value="F:RNA-directed DNA polymerase activity"/>
    <property type="evidence" value="ECO:0007669"/>
    <property type="project" value="UniProtKB-KW"/>
</dbReference>
<dbReference type="PANTHER" id="PTHR33223">
    <property type="entry name" value="CCHC-TYPE DOMAIN-CONTAINING PROTEIN"/>
    <property type="match status" value="1"/>
</dbReference>
<feature type="compositionally biased region" description="Basic residues" evidence="1">
    <location>
        <begin position="96"/>
        <end position="106"/>
    </location>
</feature>
<gene>
    <name evidence="3" type="ORF">Tci_479355</name>
</gene>
<dbReference type="Pfam" id="PF03732">
    <property type="entry name" value="Retrotrans_gag"/>
    <property type="match status" value="1"/>
</dbReference>
<dbReference type="EMBL" id="BKCJ010238120">
    <property type="protein sequence ID" value="GEZ07382.1"/>
    <property type="molecule type" value="Genomic_DNA"/>
</dbReference>
<evidence type="ECO:0000313" key="3">
    <source>
        <dbReference type="EMBL" id="GEZ07382.1"/>
    </source>
</evidence>
<keyword evidence="3" id="KW-0808">Transferase</keyword>
<organism evidence="3">
    <name type="scientific">Tanacetum cinerariifolium</name>
    <name type="common">Dalmatian daisy</name>
    <name type="synonym">Chrysanthemum cinerariifolium</name>
    <dbReference type="NCBI Taxonomy" id="118510"/>
    <lineage>
        <taxon>Eukaryota</taxon>
        <taxon>Viridiplantae</taxon>
        <taxon>Streptophyta</taxon>
        <taxon>Embryophyta</taxon>
        <taxon>Tracheophyta</taxon>
        <taxon>Spermatophyta</taxon>
        <taxon>Magnoliopsida</taxon>
        <taxon>eudicotyledons</taxon>
        <taxon>Gunneridae</taxon>
        <taxon>Pentapetalae</taxon>
        <taxon>asterids</taxon>
        <taxon>campanulids</taxon>
        <taxon>Asterales</taxon>
        <taxon>Asteraceae</taxon>
        <taxon>Asteroideae</taxon>
        <taxon>Anthemideae</taxon>
        <taxon>Anthemidinae</taxon>
        <taxon>Tanacetum</taxon>
    </lineage>
</organism>
<feature type="region of interest" description="Disordered" evidence="1">
    <location>
        <begin position="272"/>
        <end position="306"/>
    </location>
</feature>
<evidence type="ECO:0000259" key="2">
    <source>
        <dbReference type="Pfam" id="PF03732"/>
    </source>
</evidence>
<dbReference type="AlphaFoldDB" id="A0A699I4Z6"/>
<sequence>MSTNEQTPVSQPTSAVRNTLGKEQVQQDLGKPASDAALQERRSLKERLGSRHVRSMSGSPEPRRDHSESPRKKGPERRTVSKRLEKGVFHRLGDKGKRRNRCQRVKTVREDAGSQNPSGISQALRTICPNCGYAKKQTLSLSGSVTSIFQKPECLVTSRHTTEESIDSYDDLKKAFLENYLQQKKCIKDPVEIHNIRQRDGESTEEFVRRYKLVCRDMKGAPECMKIFGLMYGIANPKLIKRLHDKILKSVDKMMRVIATFLRGEVAASTRKRKKSFPSWKQQEAGQKKNFKKGGFRNQQRSERKQDRFTLLTKTPKEILALDKGKFKPPPPMTTLVEKRNASKLCKFHEEVGHTTDECIHLKRQIEEMLKAEKLSHLIK</sequence>
<feature type="region of interest" description="Disordered" evidence="1">
    <location>
        <begin position="1"/>
        <end position="118"/>
    </location>
</feature>
<feature type="compositionally biased region" description="Polar residues" evidence="1">
    <location>
        <begin position="1"/>
        <end position="17"/>
    </location>
</feature>
<feature type="domain" description="Retrotransposon gag" evidence="2">
    <location>
        <begin position="163"/>
        <end position="231"/>
    </location>
</feature>
<protein>
    <submittedName>
        <fullName evidence="3">Reverse transcriptase domain-containing protein</fullName>
    </submittedName>
</protein>
<comment type="caution">
    <text evidence="3">The sequence shown here is derived from an EMBL/GenBank/DDBJ whole genome shotgun (WGS) entry which is preliminary data.</text>
</comment>
<feature type="compositionally biased region" description="Basic and acidic residues" evidence="1">
    <location>
        <begin position="38"/>
        <end position="49"/>
    </location>
</feature>
<keyword evidence="3" id="KW-0548">Nucleotidyltransferase</keyword>
<reference evidence="3" key="1">
    <citation type="journal article" date="2019" name="Sci. Rep.">
        <title>Draft genome of Tanacetum cinerariifolium, the natural source of mosquito coil.</title>
        <authorList>
            <person name="Yamashiro T."/>
            <person name="Shiraishi A."/>
            <person name="Satake H."/>
            <person name="Nakayama K."/>
        </authorList>
    </citation>
    <scope>NUCLEOTIDE SEQUENCE</scope>
</reference>
<name>A0A699I4Z6_TANCI</name>
<dbReference type="InterPro" id="IPR005162">
    <property type="entry name" value="Retrotrans_gag_dom"/>
</dbReference>
<dbReference type="PANTHER" id="PTHR33223:SF11">
    <property type="entry name" value="ELEMENT PROTEIN, PUTATIVE-RELATED"/>
    <property type="match status" value="1"/>
</dbReference>
<feature type="compositionally biased region" description="Basic and acidic residues" evidence="1">
    <location>
        <begin position="61"/>
        <end position="95"/>
    </location>
</feature>
<keyword evidence="3" id="KW-0695">RNA-directed DNA polymerase</keyword>
<accession>A0A699I4Z6</accession>